<dbReference type="Proteomes" id="UP000326994">
    <property type="component" value="Unassembled WGS sequence"/>
</dbReference>
<proteinExistence type="predicted"/>
<comment type="caution">
    <text evidence="1">The sequence shown here is derived from an EMBL/GenBank/DDBJ whole genome shotgun (WGS) entry which is preliminary data.</text>
</comment>
<dbReference type="EMBL" id="BKCF01000016">
    <property type="protein sequence ID" value="GEQ87441.1"/>
    <property type="molecule type" value="Genomic_DNA"/>
</dbReference>
<evidence type="ECO:0008006" key="3">
    <source>
        <dbReference type="Google" id="ProtNLM"/>
    </source>
</evidence>
<reference evidence="1 2" key="1">
    <citation type="submission" date="2019-08" db="EMBL/GenBank/DDBJ databases">
        <title>Ulvibacter marinistellae sp. nov., isolated from a starfish, Patiria pectinifera.</title>
        <authorList>
            <person name="Kawano K."/>
            <person name="Ushijima N."/>
            <person name="Kihara M."/>
            <person name="Itoh H."/>
        </authorList>
    </citation>
    <scope>NUCLEOTIDE SEQUENCE [LARGE SCALE GENOMIC DNA]</scope>
    <source>
        <strain evidence="1 2">KK4</strain>
    </source>
</reference>
<dbReference type="RefSeq" id="WP_151895360.1">
    <property type="nucleotide sequence ID" value="NZ_BKCF01000016.1"/>
</dbReference>
<evidence type="ECO:0000313" key="2">
    <source>
        <dbReference type="Proteomes" id="UP000326994"/>
    </source>
</evidence>
<dbReference type="AlphaFoldDB" id="A0A5J4G4E8"/>
<gene>
    <name evidence="1" type="ORF">ULMS_29490</name>
</gene>
<dbReference type="OrthoDB" id="958298at2"/>
<name>A0A5J4G4E8_9FLAO</name>
<protein>
    <recommendedName>
        <fullName evidence="3">Addiction module toxin RelE</fullName>
    </recommendedName>
</protein>
<keyword evidence="2" id="KW-1185">Reference proteome</keyword>
<evidence type="ECO:0000313" key="1">
    <source>
        <dbReference type="EMBL" id="GEQ87441.1"/>
    </source>
</evidence>
<sequence>MKFYFQKPFIKEVKKLLKKESYKDCEEAIIENLFLAEPEEIFEKCAASRLNTSSDNPFAKIRINSSSKGKGKSSSYRLYLMVFKVKGKMYFAYLHPKTGVYGKQSLNASERKEVVKTLIKNIKENNFEEVSLNDNKDKIIFNEGKKEVF</sequence>
<organism evidence="1 2">
    <name type="scientific">Patiriisocius marinistellae</name>
    <dbReference type="NCBI Taxonomy" id="2494560"/>
    <lineage>
        <taxon>Bacteria</taxon>
        <taxon>Pseudomonadati</taxon>
        <taxon>Bacteroidota</taxon>
        <taxon>Flavobacteriia</taxon>
        <taxon>Flavobacteriales</taxon>
        <taxon>Flavobacteriaceae</taxon>
        <taxon>Patiriisocius</taxon>
    </lineage>
</organism>
<accession>A0A5J4G4E8</accession>